<dbReference type="RefSeq" id="WP_286276633.1">
    <property type="nucleotide sequence ID" value="NZ_AP027731.1"/>
</dbReference>
<evidence type="ECO:0000313" key="1">
    <source>
        <dbReference type="EMBL" id="BDZ46597.1"/>
    </source>
</evidence>
<keyword evidence="2" id="KW-1185">Reference proteome</keyword>
<proteinExistence type="predicted"/>
<dbReference type="Pfam" id="PF06224">
    <property type="entry name" value="AlkZ-like"/>
    <property type="match status" value="1"/>
</dbReference>
<dbReference type="Proteomes" id="UP001321498">
    <property type="component" value="Chromosome"/>
</dbReference>
<reference evidence="2" key="1">
    <citation type="journal article" date="2019" name="Int. J. Syst. Evol. Microbiol.">
        <title>The Global Catalogue of Microorganisms (GCM) 10K type strain sequencing project: providing services to taxonomists for standard genome sequencing and annotation.</title>
        <authorList>
            <consortium name="The Broad Institute Genomics Platform"/>
            <consortium name="The Broad Institute Genome Sequencing Center for Infectious Disease"/>
            <person name="Wu L."/>
            <person name="Ma J."/>
        </authorList>
    </citation>
    <scope>NUCLEOTIDE SEQUENCE [LARGE SCALE GENOMIC DNA]</scope>
    <source>
        <strain evidence="2">NBRC 108725</strain>
    </source>
</reference>
<evidence type="ECO:0000313" key="2">
    <source>
        <dbReference type="Proteomes" id="UP001321498"/>
    </source>
</evidence>
<dbReference type="InterPro" id="IPR009351">
    <property type="entry name" value="AlkZ-like"/>
</dbReference>
<sequence length="328" mass="35178">MLATQAQDFAGSLWAIALRDRAGETRADLEAALATGAIVRSWPMRGTLHLTTPDDLRMLLTVSAERTIAGTRGRRAQLGLTEEDLRRGEDLTVELLGGGRALRRPELMAELTLRGLDTTGQRAAHLLLYLSLLGVTCLGPMDGKQQAIVLLDEWAPGSAPDRLSALNQLAVRYTRSHGPITPADLAWWAGITKTEATATLRNAGGAVREIATELGPMWLAPDSPAANAPTALAAADVVRLLPPFDELLLGYTDRSANLDPAYWDRVAPGANGLFRPILSVGGRVLATWRVDGAREKSVAVDAFDGLPQERSAELETAAAEHLRFAATR</sequence>
<evidence type="ECO:0008006" key="3">
    <source>
        <dbReference type="Google" id="ProtNLM"/>
    </source>
</evidence>
<gene>
    <name evidence="1" type="ORF">GCM10025866_25060</name>
</gene>
<dbReference type="PANTHER" id="PTHR38479:SF2">
    <property type="entry name" value="WINGED HELIX DNA-BINDING DOMAIN-CONTAINING PROTEIN"/>
    <property type="match status" value="1"/>
</dbReference>
<dbReference type="EMBL" id="AP027731">
    <property type="protein sequence ID" value="BDZ46597.1"/>
    <property type="molecule type" value="Genomic_DNA"/>
</dbReference>
<dbReference type="PANTHER" id="PTHR38479">
    <property type="entry name" value="LMO0824 PROTEIN"/>
    <property type="match status" value="1"/>
</dbReference>
<organism evidence="1 2">
    <name type="scientific">Naasia aerilata</name>
    <dbReference type="NCBI Taxonomy" id="1162966"/>
    <lineage>
        <taxon>Bacteria</taxon>
        <taxon>Bacillati</taxon>
        <taxon>Actinomycetota</taxon>
        <taxon>Actinomycetes</taxon>
        <taxon>Micrococcales</taxon>
        <taxon>Microbacteriaceae</taxon>
        <taxon>Naasia</taxon>
    </lineage>
</organism>
<protein>
    <recommendedName>
        <fullName evidence="3">Winged helix DNA-binding domain-containing protein</fullName>
    </recommendedName>
</protein>
<accession>A0ABM8GE86</accession>
<name>A0ABM8GE86_9MICO</name>